<dbReference type="NCBIfam" id="TIGR01728">
    <property type="entry name" value="SsuA_fam"/>
    <property type="match status" value="1"/>
</dbReference>
<sequence length="332" mass="34903">MNRRVVTTLIAALLLTVTAACGGTEEQAVRADGSVDLSQVTLRVGDQKGTGLQALLTAAGQLKDVKYKVTWAQFTSGPPILEAINAGSLDFGAVGNAPPVFAAAAGSKISIVAVAEKGVGGQAIVVPPDSPIKTPADLRGKRVAVAKGSSANFHLLAVLKKEGLSFTDIQPQYLQPPDALAALSSGKIDAWAIWDPYTAQAEAQTKAHILVDGANYVNGFEFQIAGQDALADQARSAALGDWVTRIRKAHQWANGHQDEWAKVFSQLTGLDQAIVSASVKRSQFKDLKLAGDTVAREQLVADAFSEAKLIPVPVKIADVVDTRFDASLDNPS</sequence>
<reference evidence="9 10" key="1">
    <citation type="submission" date="2017-06" db="EMBL/GenBank/DDBJ databases">
        <authorList>
            <person name="Kim H.J."/>
            <person name="Triplett B.A."/>
        </authorList>
    </citation>
    <scope>NUCLEOTIDE SEQUENCE [LARGE SCALE GENOMIC DNA]</scope>
    <source>
        <strain evidence="9 10">CGMCC 4.2132</strain>
    </source>
</reference>
<dbReference type="EMBL" id="FZOD01000002">
    <property type="protein sequence ID" value="SNS01258.1"/>
    <property type="molecule type" value="Genomic_DNA"/>
</dbReference>
<dbReference type="Gene3D" id="3.40.190.10">
    <property type="entry name" value="Periplasmic binding protein-like II"/>
    <property type="match status" value="2"/>
</dbReference>
<gene>
    <name evidence="9" type="ORF">SAMN05216276_1002272</name>
</gene>
<comment type="similarity">
    <text evidence="2">Belongs to the bacterial solute-binding protein SsuA/TauA family.</text>
</comment>
<dbReference type="Pfam" id="PF09084">
    <property type="entry name" value="NMT1"/>
    <property type="match status" value="1"/>
</dbReference>
<feature type="domain" description="Solute-binding protein family 3/N-terminal" evidence="8">
    <location>
        <begin position="41"/>
        <end position="256"/>
    </location>
</feature>
<evidence type="ECO:0000259" key="8">
    <source>
        <dbReference type="SMART" id="SM00062"/>
    </source>
</evidence>
<keyword evidence="10" id="KW-1185">Reference proteome</keyword>
<dbReference type="FunFam" id="3.40.190.10:FF:000050">
    <property type="entry name" value="Sulfonate ABC transporter substrate-binding protein"/>
    <property type="match status" value="1"/>
</dbReference>
<dbReference type="OrthoDB" id="506623at2"/>
<feature type="signal peptide" evidence="7">
    <location>
        <begin position="1"/>
        <end position="22"/>
    </location>
</feature>
<dbReference type="SUPFAM" id="SSF53850">
    <property type="entry name" value="Periplasmic binding protein-like II"/>
    <property type="match status" value="1"/>
</dbReference>
<protein>
    <recommendedName>
        <fullName evidence="6">Putative aliphatic sulfonates-binding protein</fullName>
    </recommendedName>
</protein>
<organism evidence="9 10">
    <name type="scientific">Streptosporangium subroseum</name>
    <dbReference type="NCBI Taxonomy" id="106412"/>
    <lineage>
        <taxon>Bacteria</taxon>
        <taxon>Bacillati</taxon>
        <taxon>Actinomycetota</taxon>
        <taxon>Actinomycetes</taxon>
        <taxon>Streptosporangiales</taxon>
        <taxon>Streptosporangiaceae</taxon>
        <taxon>Streptosporangium</taxon>
    </lineage>
</organism>
<keyword evidence="4 7" id="KW-0732">Signal</keyword>
<comment type="subcellular location">
    <subcellularLocation>
        <location evidence="1">Periplasm</location>
    </subcellularLocation>
</comment>
<dbReference type="PANTHER" id="PTHR30024">
    <property type="entry name" value="ALIPHATIC SULFONATES-BINDING PROTEIN-RELATED"/>
    <property type="match status" value="1"/>
</dbReference>
<dbReference type="InterPro" id="IPR010067">
    <property type="entry name" value="ABC_SsuA_sub-bd"/>
</dbReference>
<dbReference type="PANTHER" id="PTHR30024:SF48">
    <property type="entry name" value="ABC TRANSPORTER SUBSTRATE-BINDING PROTEIN"/>
    <property type="match status" value="1"/>
</dbReference>
<dbReference type="Proteomes" id="UP000198282">
    <property type="component" value="Unassembled WGS sequence"/>
</dbReference>
<dbReference type="AlphaFoldDB" id="A0A239B1Z5"/>
<dbReference type="GO" id="GO:0016020">
    <property type="term" value="C:membrane"/>
    <property type="evidence" value="ECO:0007669"/>
    <property type="project" value="InterPro"/>
</dbReference>
<evidence type="ECO:0000256" key="1">
    <source>
        <dbReference type="ARBA" id="ARBA00004418"/>
    </source>
</evidence>
<evidence type="ECO:0000256" key="6">
    <source>
        <dbReference type="ARBA" id="ARBA00070228"/>
    </source>
</evidence>
<dbReference type="RefSeq" id="WP_089205643.1">
    <property type="nucleotide sequence ID" value="NZ_FZOD01000002.1"/>
</dbReference>
<evidence type="ECO:0000256" key="5">
    <source>
        <dbReference type="ARBA" id="ARBA00055538"/>
    </source>
</evidence>
<evidence type="ECO:0000313" key="9">
    <source>
        <dbReference type="EMBL" id="SNS01258.1"/>
    </source>
</evidence>
<dbReference type="InterPro" id="IPR015168">
    <property type="entry name" value="SsuA/THI5"/>
</dbReference>
<evidence type="ECO:0000313" key="10">
    <source>
        <dbReference type="Proteomes" id="UP000198282"/>
    </source>
</evidence>
<feature type="chain" id="PRO_5039712671" description="Putative aliphatic sulfonates-binding protein" evidence="7">
    <location>
        <begin position="23"/>
        <end position="332"/>
    </location>
</feature>
<dbReference type="GO" id="GO:0042626">
    <property type="term" value="F:ATPase-coupled transmembrane transporter activity"/>
    <property type="evidence" value="ECO:0007669"/>
    <property type="project" value="InterPro"/>
</dbReference>
<evidence type="ECO:0000256" key="4">
    <source>
        <dbReference type="ARBA" id="ARBA00022729"/>
    </source>
</evidence>
<evidence type="ECO:0000256" key="2">
    <source>
        <dbReference type="ARBA" id="ARBA00010742"/>
    </source>
</evidence>
<dbReference type="InterPro" id="IPR001638">
    <property type="entry name" value="Solute-binding_3/MltF_N"/>
</dbReference>
<dbReference type="GO" id="GO:0042597">
    <property type="term" value="C:periplasmic space"/>
    <property type="evidence" value="ECO:0007669"/>
    <property type="project" value="UniProtKB-SubCell"/>
</dbReference>
<dbReference type="PROSITE" id="PS51257">
    <property type="entry name" value="PROKAR_LIPOPROTEIN"/>
    <property type="match status" value="1"/>
</dbReference>
<evidence type="ECO:0000256" key="3">
    <source>
        <dbReference type="ARBA" id="ARBA00022448"/>
    </source>
</evidence>
<name>A0A239B1Z5_9ACTN</name>
<comment type="function">
    <text evidence="5">Part of a binding-protein-dependent transport system for aliphatic sulfonates. Putative binding protein.</text>
</comment>
<evidence type="ECO:0000256" key="7">
    <source>
        <dbReference type="SAM" id="SignalP"/>
    </source>
</evidence>
<dbReference type="CDD" id="cd13558">
    <property type="entry name" value="PBP2_SsuA_like_2"/>
    <property type="match status" value="1"/>
</dbReference>
<keyword evidence="3" id="KW-0813">Transport</keyword>
<dbReference type="SMART" id="SM00062">
    <property type="entry name" value="PBPb"/>
    <property type="match status" value="1"/>
</dbReference>
<accession>A0A239B1Z5</accession>
<proteinExistence type="inferred from homology"/>